<name>A0A9X2W3E6_9SPHN</name>
<dbReference type="SUPFAM" id="SSF54637">
    <property type="entry name" value="Thioesterase/thiol ester dehydrase-isomerase"/>
    <property type="match status" value="1"/>
</dbReference>
<feature type="domain" description="Thioesterase" evidence="1">
    <location>
        <begin position="40"/>
        <end position="117"/>
    </location>
</feature>
<evidence type="ECO:0000259" key="1">
    <source>
        <dbReference type="Pfam" id="PF03061"/>
    </source>
</evidence>
<organism evidence="2 3">
    <name type="scientific">Tsuneonella litorea</name>
    <dbReference type="NCBI Taxonomy" id="2976475"/>
    <lineage>
        <taxon>Bacteria</taxon>
        <taxon>Pseudomonadati</taxon>
        <taxon>Pseudomonadota</taxon>
        <taxon>Alphaproteobacteria</taxon>
        <taxon>Sphingomonadales</taxon>
        <taxon>Erythrobacteraceae</taxon>
        <taxon>Tsuneonella</taxon>
    </lineage>
</organism>
<dbReference type="EMBL" id="JAOAMV010000009">
    <property type="protein sequence ID" value="MCT2560121.1"/>
    <property type="molecule type" value="Genomic_DNA"/>
</dbReference>
<evidence type="ECO:0000313" key="2">
    <source>
        <dbReference type="EMBL" id="MCT2560121.1"/>
    </source>
</evidence>
<evidence type="ECO:0000313" key="3">
    <source>
        <dbReference type="Proteomes" id="UP001142648"/>
    </source>
</evidence>
<reference evidence="2" key="1">
    <citation type="submission" date="2022-09" db="EMBL/GenBank/DDBJ databases">
        <title>The genome sequence of Tsuneonella sp. YG55.</title>
        <authorList>
            <person name="Liu Y."/>
        </authorList>
    </citation>
    <scope>NUCLEOTIDE SEQUENCE</scope>
    <source>
        <strain evidence="2">YG55</strain>
    </source>
</reference>
<dbReference type="Pfam" id="PF03061">
    <property type="entry name" value="4HBT"/>
    <property type="match status" value="1"/>
</dbReference>
<dbReference type="GO" id="GO:0016790">
    <property type="term" value="F:thiolester hydrolase activity"/>
    <property type="evidence" value="ECO:0007669"/>
    <property type="project" value="UniProtKB-ARBA"/>
</dbReference>
<dbReference type="RefSeq" id="WP_259963236.1">
    <property type="nucleotide sequence ID" value="NZ_JAOAMV010000009.1"/>
</dbReference>
<protein>
    <submittedName>
        <fullName evidence="2">PaaI family thioesterase</fullName>
    </submittedName>
</protein>
<dbReference type="InterPro" id="IPR029069">
    <property type="entry name" value="HotDog_dom_sf"/>
</dbReference>
<accession>A0A9X2W3E6</accession>
<keyword evidence="3" id="KW-1185">Reference proteome</keyword>
<gene>
    <name evidence="2" type="ORF">N0B51_14150</name>
</gene>
<dbReference type="Proteomes" id="UP001142648">
    <property type="component" value="Unassembled WGS sequence"/>
</dbReference>
<dbReference type="CDD" id="cd03443">
    <property type="entry name" value="PaaI_thioesterase"/>
    <property type="match status" value="1"/>
</dbReference>
<comment type="caution">
    <text evidence="2">The sequence shown here is derived from an EMBL/GenBank/DDBJ whole genome shotgun (WGS) entry which is preliminary data.</text>
</comment>
<dbReference type="Gene3D" id="3.10.129.10">
    <property type="entry name" value="Hotdog Thioesterase"/>
    <property type="match status" value="1"/>
</dbReference>
<sequence>MTEYLTAYARSLGVVVSEDTPGCPPLLSLPFAHELEGRPGAWHGGAIAGLLETAGYAALRSALAELGRAPLLKPVNVTVQYLSAGRPRESHARGRIVRLGRRNANLSIEAWQDDPQRPIASAVMNVLMVERDGAD</sequence>
<dbReference type="InterPro" id="IPR006683">
    <property type="entry name" value="Thioestr_dom"/>
</dbReference>
<dbReference type="AlphaFoldDB" id="A0A9X2W3E6"/>
<proteinExistence type="predicted"/>